<keyword evidence="3 11" id="KW-0378">Hydrolase</keyword>
<feature type="binding site" evidence="11">
    <location>
        <begin position="162"/>
        <end position="169"/>
    </location>
    <ligand>
        <name>ATP</name>
        <dbReference type="ChEBI" id="CHEBI:30616"/>
    </ligand>
</feature>
<dbReference type="CDD" id="cd17932">
    <property type="entry name" value="DEXQc_UvrD"/>
    <property type="match status" value="1"/>
</dbReference>
<feature type="domain" description="UvrD-like helicase ATP-binding" evidence="12">
    <location>
        <begin position="141"/>
        <end position="420"/>
    </location>
</feature>
<proteinExistence type="inferred from homology"/>
<dbReference type="OrthoDB" id="9810135at2"/>
<feature type="domain" description="UvrD-like helicase C-terminal" evidence="13">
    <location>
        <begin position="421"/>
        <end position="688"/>
    </location>
</feature>
<evidence type="ECO:0000256" key="2">
    <source>
        <dbReference type="ARBA" id="ARBA00022741"/>
    </source>
</evidence>
<dbReference type="GO" id="GO:0005829">
    <property type="term" value="C:cytosol"/>
    <property type="evidence" value="ECO:0007669"/>
    <property type="project" value="TreeGrafter"/>
</dbReference>
<dbReference type="Proteomes" id="UP000031014">
    <property type="component" value="Unassembled WGS sequence"/>
</dbReference>
<dbReference type="Gene3D" id="1.10.10.160">
    <property type="match status" value="1"/>
</dbReference>
<dbReference type="GO" id="GO:0005524">
    <property type="term" value="F:ATP binding"/>
    <property type="evidence" value="ECO:0007669"/>
    <property type="project" value="UniProtKB-UniRule"/>
</dbReference>
<dbReference type="InterPro" id="IPR013986">
    <property type="entry name" value="DExx_box_DNA_helicase_dom_sf"/>
</dbReference>
<sequence length="772" mass="88791">MKTAKYNQQLISLDRYNREDYQKLYDDGKKGMLTCSVCGGPVRLYLGIKDKPHFYHHLSAKENCSEQIESSPSVQPSEEAEYIERNGFRIPKARSITAEAEREEKFIFPREVKIPSPFNPFPPAKPGVKLNYLKQLKDAGIHFDGNQEKAVVFIDGPLLILAGAGSGKTRVLTARTAFMIEEKKVDPGSIMLVTFTAKAAAEMKKRIALYPGMSPAKVNQLIAGTFHSIFYRILCFHDRENWSSDKLMKKEWQREQILKEAGRKLQLDEKEFAYDLALQQIGLWKNTMIMPHEVKPESPWEEKVAFLYKDYEAAKERQKLFDFDDMLLGCYKLFKEKPEILDNYQNRFHYFLIDEFQDINKVQYELMKMLSSKHGNVCAVGDDDQSIYSFRGSDPAYLFNFKTDFKNTKLIILNQNYRSPHEIVETANTLISANLTRHEKEMRAQFSGERPPVIFHPYDEEEEATMILTDIKERVEQGERPGDFAILFRTNAASRAVFERLANSSLPFRLDQDIESFYERFMIKGMLSFLRLSMNPDESEAIKNILPSLFLKQSIFRDLQANSILNDCSMLEALTHVKTGFAFQEQKLKRLIPIVRSLSSLSPVAAIDIVEKDLGYQDFIKKRGNEGNQLEKGSDDIRDLKVAARNFKTVGEFIEHADHMTAMNAEIKRSSRNLTDAITLSTIHRAKGLEYGNVYIIGTVDGSIPHDYALDAYRNGDLQPLEEERRLLYVAVTRAEKNLFISVPQKRRGRKANPSRFLSNIKRKMPNQDLGI</sequence>
<keyword evidence="7" id="KW-0413">Isomerase</keyword>
<dbReference type="InterPro" id="IPR027417">
    <property type="entry name" value="P-loop_NTPase"/>
</dbReference>
<comment type="similarity">
    <text evidence="1">Belongs to the helicase family. UvrD subfamily.</text>
</comment>
<evidence type="ECO:0000256" key="10">
    <source>
        <dbReference type="ARBA" id="ARBA00048988"/>
    </source>
</evidence>
<evidence type="ECO:0000256" key="8">
    <source>
        <dbReference type="ARBA" id="ARBA00034617"/>
    </source>
</evidence>
<evidence type="ECO:0000256" key="6">
    <source>
        <dbReference type="ARBA" id="ARBA00023125"/>
    </source>
</evidence>
<dbReference type="PROSITE" id="PS51198">
    <property type="entry name" value="UVRD_HELICASE_ATP_BIND"/>
    <property type="match status" value="1"/>
</dbReference>
<dbReference type="CDD" id="cd18807">
    <property type="entry name" value="SF1_C_UvrD"/>
    <property type="match status" value="1"/>
</dbReference>
<dbReference type="RefSeq" id="WP_041968192.1">
    <property type="nucleotide sequence ID" value="NZ_BASE01000134.1"/>
</dbReference>
<dbReference type="GO" id="GO:0003677">
    <property type="term" value="F:DNA binding"/>
    <property type="evidence" value="ECO:0007669"/>
    <property type="project" value="UniProtKB-KW"/>
</dbReference>
<dbReference type="InterPro" id="IPR014016">
    <property type="entry name" value="UvrD-like_ATP-bd"/>
</dbReference>
<dbReference type="AlphaFoldDB" id="A0A0A8XC60"/>
<keyword evidence="4 11" id="KW-0347">Helicase</keyword>
<evidence type="ECO:0000259" key="13">
    <source>
        <dbReference type="PROSITE" id="PS51217"/>
    </source>
</evidence>
<keyword evidence="6" id="KW-0238">DNA-binding</keyword>
<evidence type="ECO:0000256" key="9">
    <source>
        <dbReference type="ARBA" id="ARBA00034808"/>
    </source>
</evidence>
<dbReference type="InterPro" id="IPR014017">
    <property type="entry name" value="DNA_helicase_UvrD-like_C"/>
</dbReference>
<evidence type="ECO:0000256" key="7">
    <source>
        <dbReference type="ARBA" id="ARBA00023235"/>
    </source>
</evidence>
<evidence type="ECO:0000256" key="3">
    <source>
        <dbReference type="ARBA" id="ARBA00022801"/>
    </source>
</evidence>
<dbReference type="PROSITE" id="PS51217">
    <property type="entry name" value="UVRD_HELICASE_CTER"/>
    <property type="match status" value="1"/>
</dbReference>
<comment type="catalytic activity">
    <reaction evidence="10">
        <text>ATP + H2O = ADP + phosphate + H(+)</text>
        <dbReference type="Rhea" id="RHEA:13065"/>
        <dbReference type="ChEBI" id="CHEBI:15377"/>
        <dbReference type="ChEBI" id="CHEBI:15378"/>
        <dbReference type="ChEBI" id="CHEBI:30616"/>
        <dbReference type="ChEBI" id="CHEBI:43474"/>
        <dbReference type="ChEBI" id="CHEBI:456216"/>
        <dbReference type="EC" id="5.6.2.4"/>
    </reaction>
</comment>
<dbReference type="Gene3D" id="1.10.486.10">
    <property type="entry name" value="PCRA, domain 4"/>
    <property type="match status" value="1"/>
</dbReference>
<organism evidence="14 15">
    <name type="scientific">Mesobacillus selenatarsenatis (strain DSM 18680 / JCM 14380 / FERM P-15431 / SF-1)</name>
    <dbReference type="NCBI Taxonomy" id="1321606"/>
    <lineage>
        <taxon>Bacteria</taxon>
        <taxon>Bacillati</taxon>
        <taxon>Bacillota</taxon>
        <taxon>Bacilli</taxon>
        <taxon>Bacillales</taxon>
        <taxon>Bacillaceae</taxon>
        <taxon>Mesobacillus</taxon>
    </lineage>
</organism>
<reference evidence="14 15" key="1">
    <citation type="submission" date="2013-06" db="EMBL/GenBank/DDBJ databases">
        <title>Whole genome shotgun sequence of Bacillus selenatarsenatis SF-1.</title>
        <authorList>
            <person name="Kuroda M."/>
            <person name="Sei K."/>
            <person name="Yamashita M."/>
            <person name="Ike M."/>
        </authorList>
    </citation>
    <scope>NUCLEOTIDE SEQUENCE [LARGE SCALE GENOMIC DNA]</scope>
    <source>
        <strain evidence="14 15">SF-1</strain>
    </source>
</reference>
<protein>
    <recommendedName>
        <fullName evidence="9">DNA 3'-5' helicase</fullName>
        <ecNumber evidence="9">5.6.2.4</ecNumber>
    </recommendedName>
</protein>
<comment type="caution">
    <text evidence="14">The sequence shown here is derived from an EMBL/GenBank/DDBJ whole genome shotgun (WGS) entry which is preliminary data.</text>
</comment>
<dbReference type="InterPro" id="IPR000212">
    <property type="entry name" value="DNA_helicase_UvrD/REP"/>
</dbReference>
<dbReference type="EMBL" id="BASE01000134">
    <property type="protein sequence ID" value="GAM16612.1"/>
    <property type="molecule type" value="Genomic_DNA"/>
</dbReference>
<name>A0A0A8XC60_MESS1</name>
<evidence type="ECO:0000256" key="5">
    <source>
        <dbReference type="ARBA" id="ARBA00022840"/>
    </source>
</evidence>
<evidence type="ECO:0000256" key="1">
    <source>
        <dbReference type="ARBA" id="ARBA00009922"/>
    </source>
</evidence>
<evidence type="ECO:0000313" key="14">
    <source>
        <dbReference type="EMBL" id="GAM16612.1"/>
    </source>
</evidence>
<dbReference type="PANTHER" id="PTHR11070:SF2">
    <property type="entry name" value="ATP-DEPENDENT DNA HELICASE SRS2"/>
    <property type="match status" value="1"/>
</dbReference>
<evidence type="ECO:0000256" key="4">
    <source>
        <dbReference type="ARBA" id="ARBA00022806"/>
    </source>
</evidence>
<dbReference type="GO" id="GO:0016887">
    <property type="term" value="F:ATP hydrolysis activity"/>
    <property type="evidence" value="ECO:0007669"/>
    <property type="project" value="RHEA"/>
</dbReference>
<dbReference type="GO" id="GO:0033202">
    <property type="term" value="C:DNA helicase complex"/>
    <property type="evidence" value="ECO:0007669"/>
    <property type="project" value="TreeGrafter"/>
</dbReference>
<dbReference type="SUPFAM" id="SSF52540">
    <property type="entry name" value="P-loop containing nucleoside triphosphate hydrolases"/>
    <property type="match status" value="1"/>
</dbReference>
<dbReference type="PANTHER" id="PTHR11070">
    <property type="entry name" value="UVRD / RECB / PCRA DNA HELICASE FAMILY MEMBER"/>
    <property type="match status" value="1"/>
</dbReference>
<dbReference type="Pfam" id="PF00580">
    <property type="entry name" value="UvrD-helicase"/>
    <property type="match status" value="1"/>
</dbReference>
<evidence type="ECO:0000259" key="12">
    <source>
        <dbReference type="PROSITE" id="PS51198"/>
    </source>
</evidence>
<dbReference type="EC" id="5.6.2.4" evidence="9"/>
<dbReference type="Gene3D" id="3.40.50.300">
    <property type="entry name" value="P-loop containing nucleotide triphosphate hydrolases"/>
    <property type="match status" value="2"/>
</dbReference>
<dbReference type="STRING" id="1321606.SAMD00020551_4841"/>
<evidence type="ECO:0000313" key="15">
    <source>
        <dbReference type="Proteomes" id="UP000031014"/>
    </source>
</evidence>
<accession>A0A0A8XC60</accession>
<keyword evidence="5 11" id="KW-0067">ATP-binding</keyword>
<dbReference type="GO" id="GO:0000725">
    <property type="term" value="P:recombinational repair"/>
    <property type="evidence" value="ECO:0007669"/>
    <property type="project" value="TreeGrafter"/>
</dbReference>
<comment type="catalytic activity">
    <reaction evidence="8">
        <text>Couples ATP hydrolysis with the unwinding of duplex DNA by translocating in the 3'-5' direction.</text>
        <dbReference type="EC" id="5.6.2.4"/>
    </reaction>
</comment>
<keyword evidence="15" id="KW-1185">Reference proteome</keyword>
<gene>
    <name evidence="14" type="ORF">SAMD00020551_4841</name>
</gene>
<keyword evidence="2 11" id="KW-0547">Nucleotide-binding</keyword>
<dbReference type="GO" id="GO:0043138">
    <property type="term" value="F:3'-5' DNA helicase activity"/>
    <property type="evidence" value="ECO:0007669"/>
    <property type="project" value="UniProtKB-EC"/>
</dbReference>
<dbReference type="Pfam" id="PF13361">
    <property type="entry name" value="UvrD_C"/>
    <property type="match status" value="1"/>
</dbReference>
<evidence type="ECO:0000256" key="11">
    <source>
        <dbReference type="PROSITE-ProRule" id="PRU00560"/>
    </source>
</evidence>